<feature type="region of interest" description="Disordered" evidence="1">
    <location>
        <begin position="358"/>
        <end position="378"/>
    </location>
</feature>
<evidence type="ECO:0000313" key="2">
    <source>
        <dbReference type="EMBL" id="CAK7272482.1"/>
    </source>
</evidence>
<feature type="compositionally biased region" description="Polar residues" evidence="1">
    <location>
        <begin position="142"/>
        <end position="151"/>
    </location>
</feature>
<feature type="compositionally biased region" description="Low complexity" evidence="1">
    <location>
        <begin position="300"/>
        <end position="321"/>
    </location>
</feature>
<proteinExistence type="predicted"/>
<gene>
    <name evidence="2" type="ORF">SEPCBS119000_005148</name>
</gene>
<feature type="region of interest" description="Disordered" evidence="1">
    <location>
        <begin position="1"/>
        <end position="25"/>
    </location>
</feature>
<accession>A0ABP0DWB1</accession>
<feature type="region of interest" description="Disordered" evidence="1">
    <location>
        <begin position="137"/>
        <end position="240"/>
    </location>
</feature>
<feature type="region of interest" description="Disordered" evidence="1">
    <location>
        <begin position="91"/>
        <end position="113"/>
    </location>
</feature>
<dbReference type="EMBL" id="CAWUON010000090">
    <property type="protein sequence ID" value="CAK7272482.1"/>
    <property type="molecule type" value="Genomic_DNA"/>
</dbReference>
<keyword evidence="3" id="KW-1185">Reference proteome</keyword>
<dbReference type="PANTHER" id="PTHR39609">
    <property type="entry name" value="RFEG-RELATED"/>
    <property type="match status" value="1"/>
</dbReference>
<organism evidence="2 3">
    <name type="scientific">Sporothrix epigloea</name>
    <dbReference type="NCBI Taxonomy" id="1892477"/>
    <lineage>
        <taxon>Eukaryota</taxon>
        <taxon>Fungi</taxon>
        <taxon>Dikarya</taxon>
        <taxon>Ascomycota</taxon>
        <taxon>Pezizomycotina</taxon>
        <taxon>Sordariomycetes</taxon>
        <taxon>Sordariomycetidae</taxon>
        <taxon>Ophiostomatales</taxon>
        <taxon>Ophiostomataceae</taxon>
        <taxon>Sporothrix</taxon>
    </lineage>
</organism>
<name>A0ABP0DWB1_9PEZI</name>
<feature type="region of interest" description="Disordered" evidence="1">
    <location>
        <begin position="295"/>
        <end position="335"/>
    </location>
</feature>
<feature type="compositionally biased region" description="Polar residues" evidence="1">
    <location>
        <begin position="97"/>
        <end position="109"/>
    </location>
</feature>
<sequence>MVQQRGRGSGSGYPPSNNTPRQNEYFVPRDGIDREVITADICRYLGNDALVRPGTHTNDSGRVIQGYFITAYRNLTTAMIADLKADSARWEAERRNSQSGAGTPAYSQRDQVDDRVHNPNSQAVKYQDSQIRDIPQRHDGSIANNVNITPGGTSGAGSYGSIPPPFSSNGPGGYDGAPRYPGSDSPGYVTTGPGGPVPAPYGPPGGHGAYNNPPYGQAGLPPPSHYSAQSPSVQDPRYTPIQVGGMGGGYGGPMNNGVHPQQHAQEAYASGAHYAVASNRDMYNMDMQMTDAPVAPIRRSTPPGGSNPYGNPGSSSRGPYGTAPPPHSGSYAGYAGPPSSAGHGIAYATPIDVGYGRAPNANPGFSPADDMTTPPPHAQQLNFQTTTVVNKLPAEILVSHEL</sequence>
<evidence type="ECO:0000313" key="3">
    <source>
        <dbReference type="Proteomes" id="UP001642502"/>
    </source>
</evidence>
<protein>
    <recommendedName>
        <fullName evidence="4">Transcription factor</fullName>
    </recommendedName>
</protein>
<reference evidence="2 3" key="1">
    <citation type="submission" date="2024-01" db="EMBL/GenBank/DDBJ databases">
        <authorList>
            <person name="Allen C."/>
            <person name="Tagirdzhanova G."/>
        </authorList>
    </citation>
    <scope>NUCLEOTIDE SEQUENCE [LARGE SCALE GENOMIC DNA]</scope>
    <source>
        <strain evidence="2 3">CBS 119000</strain>
    </source>
</reference>
<dbReference type="PANTHER" id="PTHR39609:SF1">
    <property type="entry name" value="RFEG"/>
    <property type="match status" value="1"/>
</dbReference>
<comment type="caution">
    <text evidence="2">The sequence shown here is derived from an EMBL/GenBank/DDBJ whole genome shotgun (WGS) entry which is preliminary data.</text>
</comment>
<evidence type="ECO:0008006" key="4">
    <source>
        <dbReference type="Google" id="ProtNLM"/>
    </source>
</evidence>
<dbReference type="Proteomes" id="UP001642502">
    <property type="component" value="Unassembled WGS sequence"/>
</dbReference>
<evidence type="ECO:0000256" key="1">
    <source>
        <dbReference type="SAM" id="MobiDB-lite"/>
    </source>
</evidence>